<name>A0A919G2X4_9ACTN</name>
<evidence type="ECO:0000313" key="9">
    <source>
        <dbReference type="EMBL" id="GHH77102.1"/>
    </source>
</evidence>
<dbReference type="GO" id="GO:0005886">
    <property type="term" value="C:plasma membrane"/>
    <property type="evidence" value="ECO:0007669"/>
    <property type="project" value="UniProtKB-SubCell"/>
</dbReference>
<reference evidence="9" key="2">
    <citation type="submission" date="2020-09" db="EMBL/GenBank/DDBJ databases">
        <authorList>
            <person name="Sun Q."/>
            <person name="Ohkuma M."/>
        </authorList>
    </citation>
    <scope>NUCLEOTIDE SEQUENCE</scope>
    <source>
        <strain evidence="9">JCM 4646</strain>
    </source>
</reference>
<reference evidence="9" key="1">
    <citation type="journal article" date="2014" name="Int. J. Syst. Evol. Microbiol.">
        <title>Complete genome sequence of Corynebacterium casei LMG S-19264T (=DSM 44701T), isolated from a smear-ripened cheese.</title>
        <authorList>
            <consortium name="US DOE Joint Genome Institute (JGI-PGF)"/>
            <person name="Walter F."/>
            <person name="Albersmeier A."/>
            <person name="Kalinowski J."/>
            <person name="Ruckert C."/>
        </authorList>
    </citation>
    <scope>NUCLEOTIDE SEQUENCE</scope>
    <source>
        <strain evidence="9">JCM 4646</strain>
    </source>
</reference>
<dbReference type="InterPro" id="IPR010432">
    <property type="entry name" value="RDD"/>
</dbReference>
<dbReference type="PANTHER" id="PTHR36115">
    <property type="entry name" value="PROLINE-RICH ANTIGEN HOMOLOG-RELATED"/>
    <property type="match status" value="1"/>
</dbReference>
<protein>
    <recommendedName>
        <fullName evidence="8">RDD domain-containing protein</fullName>
    </recommendedName>
</protein>
<gene>
    <name evidence="9" type="ORF">GCM10018781_49940</name>
</gene>
<dbReference type="Pfam" id="PF06271">
    <property type="entry name" value="RDD"/>
    <property type="match status" value="1"/>
</dbReference>
<comment type="subcellular location">
    <subcellularLocation>
        <location evidence="1">Cell membrane</location>
        <topology evidence="1">Multi-pass membrane protein</topology>
    </subcellularLocation>
</comment>
<evidence type="ECO:0000256" key="4">
    <source>
        <dbReference type="ARBA" id="ARBA00022989"/>
    </source>
</evidence>
<dbReference type="Proteomes" id="UP000617734">
    <property type="component" value="Unassembled WGS sequence"/>
</dbReference>
<organism evidence="9 10">
    <name type="scientific">Kitasatospora indigofera</name>
    <dbReference type="NCBI Taxonomy" id="67307"/>
    <lineage>
        <taxon>Bacteria</taxon>
        <taxon>Bacillati</taxon>
        <taxon>Actinomycetota</taxon>
        <taxon>Actinomycetes</taxon>
        <taxon>Kitasatosporales</taxon>
        <taxon>Streptomycetaceae</taxon>
        <taxon>Kitasatospora</taxon>
    </lineage>
</organism>
<keyword evidence="3 7" id="KW-0812">Transmembrane</keyword>
<feature type="domain" description="RDD" evidence="8">
    <location>
        <begin position="60"/>
        <end position="204"/>
    </location>
</feature>
<keyword evidence="5 7" id="KW-0472">Membrane</keyword>
<evidence type="ECO:0000256" key="7">
    <source>
        <dbReference type="SAM" id="Phobius"/>
    </source>
</evidence>
<dbReference type="AlphaFoldDB" id="A0A919G2X4"/>
<dbReference type="GeneID" id="95355366"/>
<evidence type="ECO:0000259" key="8">
    <source>
        <dbReference type="Pfam" id="PF06271"/>
    </source>
</evidence>
<evidence type="ECO:0000256" key="3">
    <source>
        <dbReference type="ARBA" id="ARBA00022692"/>
    </source>
</evidence>
<dbReference type="EMBL" id="BNBO01000031">
    <property type="protein sequence ID" value="GHH77102.1"/>
    <property type="molecule type" value="Genomic_DNA"/>
</dbReference>
<evidence type="ECO:0000256" key="5">
    <source>
        <dbReference type="ARBA" id="ARBA00023136"/>
    </source>
</evidence>
<evidence type="ECO:0000256" key="1">
    <source>
        <dbReference type="ARBA" id="ARBA00004651"/>
    </source>
</evidence>
<dbReference type="PANTHER" id="PTHR36115:SF6">
    <property type="entry name" value="PROLINE-RICH ANTIGEN HOMOLOG"/>
    <property type="match status" value="1"/>
</dbReference>
<comment type="caution">
    <text evidence="9">The sequence shown here is derived from an EMBL/GenBank/DDBJ whole genome shotgun (WGS) entry which is preliminary data.</text>
</comment>
<keyword evidence="2" id="KW-1003">Cell membrane</keyword>
<accession>A0A919G2X4</accession>
<feature type="transmembrane region" description="Helical" evidence="7">
    <location>
        <begin position="113"/>
        <end position="135"/>
    </location>
</feature>
<keyword evidence="10" id="KW-1185">Reference proteome</keyword>
<evidence type="ECO:0000256" key="6">
    <source>
        <dbReference type="SAM" id="MobiDB-lite"/>
    </source>
</evidence>
<proteinExistence type="predicted"/>
<evidence type="ECO:0000256" key="2">
    <source>
        <dbReference type="ARBA" id="ARBA00022475"/>
    </source>
</evidence>
<feature type="region of interest" description="Disordered" evidence="6">
    <location>
        <begin position="1"/>
        <end position="38"/>
    </location>
</feature>
<dbReference type="InterPro" id="IPR051791">
    <property type="entry name" value="Pra-immunoreactive"/>
</dbReference>
<feature type="compositionally biased region" description="Low complexity" evidence="6">
    <location>
        <begin position="10"/>
        <end position="24"/>
    </location>
</feature>
<sequence length="212" mass="22175">MSYPPDPNNPYGQQAPQPGYGYPQQQPPQPGYGYPQQPPAGYGIPQQPGYGHAAYVQPFYAGWGSRVAAYLIDGLIVGVPAGILYLIGAAMTAGSLDCSTDSYGVTSCDGGGISGGGIALILLGAAIGIAGNLWLIAQEGKTGQTPGKKMVNIRVVREADGQPLGFGMAFVRKLCHAIDGMACYVGFLWPIWDAKKQTFADKIMSSVVVKSS</sequence>
<dbReference type="RefSeq" id="WP_190213129.1">
    <property type="nucleotide sequence ID" value="NZ_BNBO01000031.1"/>
</dbReference>
<keyword evidence="4 7" id="KW-1133">Transmembrane helix</keyword>
<feature type="transmembrane region" description="Helical" evidence="7">
    <location>
        <begin position="67"/>
        <end position="93"/>
    </location>
</feature>
<evidence type="ECO:0000313" key="10">
    <source>
        <dbReference type="Proteomes" id="UP000617734"/>
    </source>
</evidence>